<dbReference type="RefSeq" id="WP_230098919.1">
    <property type="nucleotide sequence ID" value="NZ_CAKKNT010000016.1"/>
</dbReference>
<feature type="region of interest" description="Disordered" evidence="1">
    <location>
        <begin position="106"/>
        <end position="127"/>
    </location>
</feature>
<dbReference type="InterPro" id="IPR006542">
    <property type="entry name" value="DUF1093"/>
</dbReference>
<accession>A0ABN8BQF2</accession>
<proteinExistence type="predicted"/>
<name>A0ABN8BQF2_9LACO</name>
<evidence type="ECO:0000256" key="1">
    <source>
        <dbReference type="SAM" id="MobiDB-lite"/>
    </source>
</evidence>
<dbReference type="Proteomes" id="UP000789719">
    <property type="component" value="Unassembled WGS sequence"/>
</dbReference>
<dbReference type="EMBL" id="CAKKNT010000016">
    <property type="protein sequence ID" value="CAH0418840.1"/>
    <property type="molecule type" value="Genomic_DNA"/>
</dbReference>
<keyword evidence="3" id="KW-1185">Reference proteome</keyword>
<evidence type="ECO:0000313" key="2">
    <source>
        <dbReference type="EMBL" id="CAH0418840.1"/>
    </source>
</evidence>
<comment type="caution">
    <text evidence="2">The sequence shown here is derived from an EMBL/GenBank/DDBJ whole genome shotgun (WGS) entry which is preliminary data.</text>
</comment>
<reference evidence="2 3" key="1">
    <citation type="submission" date="2021-11" db="EMBL/GenBank/DDBJ databases">
        <authorList>
            <person name="Depoorter E."/>
        </authorList>
    </citation>
    <scope>NUCLEOTIDE SEQUENCE [LARGE SCALE GENOMIC DNA]</scope>
    <source>
        <strain evidence="2 3">LMG 24286</strain>
    </source>
</reference>
<dbReference type="NCBIfam" id="TIGR01655">
    <property type="entry name" value="yxeA_fam"/>
    <property type="match status" value="1"/>
</dbReference>
<organism evidence="2 3">
    <name type="scientific">Periweissella ghanensis</name>
    <dbReference type="NCBI Taxonomy" id="467997"/>
    <lineage>
        <taxon>Bacteria</taxon>
        <taxon>Bacillati</taxon>
        <taxon>Bacillota</taxon>
        <taxon>Bacilli</taxon>
        <taxon>Lactobacillales</taxon>
        <taxon>Lactobacillaceae</taxon>
        <taxon>Periweissella</taxon>
    </lineage>
</organism>
<sequence length="127" mass="14160">MKKAIGIVILAVLVAVGGFYGYKYYDATYQDVPAYALVPNQVPTKEQTRDDNGKTVPNSITYKYHFDFVKANGQHQKMSFILEGADIKPFTPGSYVKAKISEKRVTQGPNEVQKTDVPKNVQTELAK</sequence>
<evidence type="ECO:0008006" key="4">
    <source>
        <dbReference type="Google" id="ProtNLM"/>
    </source>
</evidence>
<dbReference type="SUPFAM" id="SSF159121">
    <property type="entry name" value="BC4932-like"/>
    <property type="match status" value="1"/>
</dbReference>
<protein>
    <recommendedName>
        <fullName evidence="4">DUF1093 domain-containing protein</fullName>
    </recommendedName>
</protein>
<gene>
    <name evidence="2" type="ORF">WGH24286_01282</name>
</gene>
<dbReference type="InterPro" id="IPR036166">
    <property type="entry name" value="YxeA-like_sf"/>
</dbReference>
<dbReference type="Pfam" id="PF06486">
    <property type="entry name" value="DUF1093"/>
    <property type="match status" value="1"/>
</dbReference>
<evidence type="ECO:0000313" key="3">
    <source>
        <dbReference type="Proteomes" id="UP000789719"/>
    </source>
</evidence>
<dbReference type="Gene3D" id="2.40.50.480">
    <property type="match status" value="1"/>
</dbReference>